<accession>A0ABT5K5V4</accession>
<dbReference type="EMBL" id="JAQQXR010000012">
    <property type="protein sequence ID" value="MDC8760382.1"/>
    <property type="molecule type" value="Genomic_DNA"/>
</dbReference>
<evidence type="ECO:0000313" key="2">
    <source>
        <dbReference type="EMBL" id="MDC8760382.1"/>
    </source>
</evidence>
<keyword evidence="1" id="KW-0812">Transmembrane</keyword>
<evidence type="ECO:0008006" key="4">
    <source>
        <dbReference type="Google" id="ProtNLM"/>
    </source>
</evidence>
<keyword evidence="1" id="KW-1133">Transmembrane helix</keyword>
<sequence length="64" mass="7136">MLIVAVAWIYVVGLMALTEPSVVAGIMTFLIYCVVPLSILFYLTGSRRRKNKRAQAEKNPPPVE</sequence>
<dbReference type="Proteomes" id="UP001221208">
    <property type="component" value="Unassembled WGS sequence"/>
</dbReference>
<proteinExistence type="predicted"/>
<feature type="transmembrane region" description="Helical" evidence="1">
    <location>
        <begin position="26"/>
        <end position="43"/>
    </location>
</feature>
<dbReference type="RefSeq" id="WP_273674135.1">
    <property type="nucleotide sequence ID" value="NZ_JAQQXR010000012.1"/>
</dbReference>
<gene>
    <name evidence="2" type="ORF">OIK44_22580</name>
</gene>
<comment type="caution">
    <text evidence="2">The sequence shown here is derived from an EMBL/GenBank/DDBJ whole genome shotgun (WGS) entry which is preliminary data.</text>
</comment>
<evidence type="ECO:0000313" key="3">
    <source>
        <dbReference type="Proteomes" id="UP001221208"/>
    </source>
</evidence>
<keyword evidence="3" id="KW-1185">Reference proteome</keyword>
<name>A0ABT5K5V4_9BURK</name>
<evidence type="ECO:0000256" key="1">
    <source>
        <dbReference type="SAM" id="Phobius"/>
    </source>
</evidence>
<protein>
    <recommendedName>
        <fullName evidence="4">Transmembrane protein</fullName>
    </recommendedName>
</protein>
<keyword evidence="1" id="KW-0472">Membrane</keyword>
<organism evidence="2 3">
    <name type="scientific">Janthinobacterium fluminis</name>
    <dbReference type="NCBI Taxonomy" id="2987524"/>
    <lineage>
        <taxon>Bacteria</taxon>
        <taxon>Pseudomonadati</taxon>
        <taxon>Pseudomonadota</taxon>
        <taxon>Betaproteobacteria</taxon>
        <taxon>Burkholderiales</taxon>
        <taxon>Oxalobacteraceae</taxon>
        <taxon>Janthinobacterium</taxon>
    </lineage>
</organism>
<reference evidence="2 3" key="1">
    <citation type="submission" date="2022-10" db="EMBL/GenBank/DDBJ databases">
        <title>Janthinobacterium sp. hw3 Genome sequencing.</title>
        <authorList>
            <person name="Park S."/>
        </authorList>
    </citation>
    <scope>NUCLEOTIDE SEQUENCE [LARGE SCALE GENOMIC DNA]</scope>
    <source>
        <strain evidence="3">hw3</strain>
    </source>
</reference>